<protein>
    <submittedName>
        <fullName evidence="3">Pentatricopeptide repeat-containing protein</fullName>
    </submittedName>
</protein>
<dbReference type="PANTHER" id="PTHR46782">
    <property type="entry name" value="OS01G0757700 PROTEIN"/>
    <property type="match status" value="1"/>
</dbReference>
<keyword evidence="1" id="KW-0677">Repeat</keyword>
<dbReference type="OrthoDB" id="2014168at2759"/>
<sequence length="265" mass="30984">MAELRFQSRPRIFLSDHTTASPSSSRTIVVARMRRTKSTDKSLVMRKPGTKQHHLWKKRDPSQSFRKASNLVRIVTNLPNEQEAFWGALDKWVAFDTEFPVIAIAKSLEILRKTNHWFRIIQVCKWLLSKGQVLTWSTYDTLLIAFNMEGRIDEAEFIYSKIVEDHTRSTPKKLFSRMISIYDHHHLPNKVLEVFADMEEFGVHPDGDTTWRIARALVKSAQPEKVKELLEKHLTKWKYLYFDGHQVRVKRGGPSDPFNNQPKLV</sequence>
<accession>A0A833QEQ6</accession>
<evidence type="ECO:0000313" key="4">
    <source>
        <dbReference type="Proteomes" id="UP000623129"/>
    </source>
</evidence>
<organism evidence="3 4">
    <name type="scientific">Carex littledalei</name>
    <dbReference type="NCBI Taxonomy" id="544730"/>
    <lineage>
        <taxon>Eukaryota</taxon>
        <taxon>Viridiplantae</taxon>
        <taxon>Streptophyta</taxon>
        <taxon>Embryophyta</taxon>
        <taxon>Tracheophyta</taxon>
        <taxon>Spermatophyta</taxon>
        <taxon>Magnoliopsida</taxon>
        <taxon>Liliopsida</taxon>
        <taxon>Poales</taxon>
        <taxon>Cyperaceae</taxon>
        <taxon>Cyperoideae</taxon>
        <taxon>Cariceae</taxon>
        <taxon>Carex</taxon>
        <taxon>Carex subgen. Euthyceras</taxon>
    </lineage>
</organism>
<evidence type="ECO:0000256" key="2">
    <source>
        <dbReference type="ARBA" id="ARBA00022946"/>
    </source>
</evidence>
<evidence type="ECO:0000256" key="1">
    <source>
        <dbReference type="ARBA" id="ARBA00022737"/>
    </source>
</evidence>
<name>A0A833QEQ6_9POAL</name>
<evidence type="ECO:0000313" key="3">
    <source>
        <dbReference type="EMBL" id="KAF3320889.1"/>
    </source>
</evidence>
<keyword evidence="2" id="KW-0809">Transit peptide</keyword>
<dbReference type="Pfam" id="PF01535">
    <property type="entry name" value="PPR"/>
    <property type="match status" value="1"/>
</dbReference>
<reference evidence="3" key="1">
    <citation type="submission" date="2020-01" db="EMBL/GenBank/DDBJ databases">
        <title>Genome sequence of Kobresia littledalei, the first chromosome-level genome in the family Cyperaceae.</title>
        <authorList>
            <person name="Qu G."/>
        </authorList>
    </citation>
    <scope>NUCLEOTIDE SEQUENCE</scope>
    <source>
        <strain evidence="3">C.B.Clarke</strain>
        <tissue evidence="3">Leaf</tissue>
    </source>
</reference>
<dbReference type="EMBL" id="SWLB01000028">
    <property type="protein sequence ID" value="KAF3320889.1"/>
    <property type="molecule type" value="Genomic_DNA"/>
</dbReference>
<keyword evidence="4" id="KW-1185">Reference proteome</keyword>
<dbReference type="AlphaFoldDB" id="A0A833QEQ6"/>
<dbReference type="Gene3D" id="1.25.40.10">
    <property type="entry name" value="Tetratricopeptide repeat domain"/>
    <property type="match status" value="1"/>
</dbReference>
<dbReference type="InterPro" id="IPR002885">
    <property type="entry name" value="PPR_rpt"/>
</dbReference>
<dbReference type="InterPro" id="IPR044646">
    <property type="entry name" value="EMB1417-like"/>
</dbReference>
<dbReference type="InterPro" id="IPR011990">
    <property type="entry name" value="TPR-like_helical_dom_sf"/>
</dbReference>
<gene>
    <name evidence="3" type="ORF">FCM35_KLT15023</name>
</gene>
<comment type="caution">
    <text evidence="3">The sequence shown here is derived from an EMBL/GenBank/DDBJ whole genome shotgun (WGS) entry which is preliminary data.</text>
</comment>
<dbReference type="PANTHER" id="PTHR46782:SF2">
    <property type="entry name" value="OS07G0545900 PROTEIN"/>
    <property type="match status" value="1"/>
</dbReference>
<proteinExistence type="predicted"/>
<dbReference type="Proteomes" id="UP000623129">
    <property type="component" value="Unassembled WGS sequence"/>
</dbReference>